<evidence type="ECO:0000256" key="5">
    <source>
        <dbReference type="ARBA" id="ARBA00023136"/>
    </source>
</evidence>
<feature type="transmembrane region" description="Helical" evidence="6">
    <location>
        <begin position="113"/>
        <end position="130"/>
    </location>
</feature>
<gene>
    <name evidence="7" type="ORF">GDR74_05020</name>
</gene>
<evidence type="ECO:0000313" key="8">
    <source>
        <dbReference type="Proteomes" id="UP000325614"/>
    </source>
</evidence>
<dbReference type="PANTHER" id="PTHR30482">
    <property type="entry name" value="HIGH-AFFINITY BRANCHED-CHAIN AMINO ACID TRANSPORT SYSTEM PERMEASE"/>
    <property type="match status" value="1"/>
</dbReference>
<dbReference type="AlphaFoldDB" id="A0A5P9JSL8"/>
<feature type="transmembrane region" description="Helical" evidence="6">
    <location>
        <begin position="283"/>
        <end position="310"/>
    </location>
</feature>
<dbReference type="InterPro" id="IPR043428">
    <property type="entry name" value="LivM-like"/>
</dbReference>
<dbReference type="GO" id="GO:0005886">
    <property type="term" value="C:plasma membrane"/>
    <property type="evidence" value="ECO:0007669"/>
    <property type="project" value="UniProtKB-SubCell"/>
</dbReference>
<feature type="transmembrane region" description="Helical" evidence="6">
    <location>
        <begin position="82"/>
        <end position="101"/>
    </location>
</feature>
<name>A0A5P9JSL8_9HYPH</name>
<dbReference type="PANTHER" id="PTHR30482:SF18">
    <property type="entry name" value="BRANCHED AMINO ACID TRANSPORT SYSTEM PERMEASE"/>
    <property type="match status" value="1"/>
</dbReference>
<evidence type="ECO:0000313" key="7">
    <source>
        <dbReference type="EMBL" id="QFU15627.1"/>
    </source>
</evidence>
<dbReference type="InterPro" id="IPR001851">
    <property type="entry name" value="ABC_transp_permease"/>
</dbReference>
<comment type="subcellular location">
    <subcellularLocation>
        <location evidence="1">Cell membrane</location>
        <topology evidence="1">Multi-pass membrane protein</topology>
    </subcellularLocation>
</comment>
<evidence type="ECO:0000256" key="4">
    <source>
        <dbReference type="ARBA" id="ARBA00022989"/>
    </source>
</evidence>
<keyword evidence="2" id="KW-1003">Cell membrane</keyword>
<feature type="transmembrane region" description="Helical" evidence="6">
    <location>
        <begin position="30"/>
        <end position="51"/>
    </location>
</feature>
<dbReference type="CDD" id="cd06581">
    <property type="entry name" value="TM_PBP1_LivM_like"/>
    <property type="match status" value="1"/>
</dbReference>
<evidence type="ECO:0000256" key="6">
    <source>
        <dbReference type="SAM" id="Phobius"/>
    </source>
</evidence>
<feature type="transmembrane region" description="Helical" evidence="6">
    <location>
        <begin position="159"/>
        <end position="178"/>
    </location>
</feature>
<dbReference type="Pfam" id="PF02653">
    <property type="entry name" value="BPD_transp_2"/>
    <property type="match status" value="1"/>
</dbReference>
<accession>A0A5P9JSL8</accession>
<reference evidence="7 8" key="1">
    <citation type="submission" date="2019-10" db="EMBL/GenBank/DDBJ databases">
        <title>Isolation, Identification of Microvirga thermotolerans HR1, a novel thermophilic bacterium and Comparative Genomics of the genus Microvirga.</title>
        <authorList>
            <person name="Li J."/>
            <person name="Zhang W."/>
            <person name="Lin M."/>
            <person name="Wang J."/>
        </authorList>
    </citation>
    <scope>NUCLEOTIDE SEQUENCE [LARGE SCALE GENOMIC DNA]</scope>
    <source>
        <strain evidence="7 8">HR1</strain>
    </source>
</reference>
<keyword evidence="8" id="KW-1185">Reference proteome</keyword>
<evidence type="ECO:0000256" key="2">
    <source>
        <dbReference type="ARBA" id="ARBA00022475"/>
    </source>
</evidence>
<evidence type="ECO:0000256" key="1">
    <source>
        <dbReference type="ARBA" id="ARBA00004651"/>
    </source>
</evidence>
<sequence>MRSLMNRRFLTLAVLALAIAVLPLVFPSSYYFRVASLVWVSALAAIGLNILMGQAGQVSLGHAAFFGIGAYAVAIGPAHLGIPPWAALLVGAVLSAVLAYLVGRPILRLKGHYLAIATLGLGVLVAMIISTESRWTGGPDGMPVARLALFGWRVSGSDTWYWITGGLLLAGTWIALNLDDTPTGRAFRALHDSEVAAQVVGVDVARFKLQAFVIAAVYASLAGSALAFMNGFINPDQAGFLHSVELVTMVVLGGLGSVVGSIVGAAVLVTLPQALTVFQEYEHLLLGLIIIVSMIFMRNGIVPTLSALLLRRGRS</sequence>
<organism evidence="7 8">
    <name type="scientific">Microvirga thermotolerans</name>
    <dbReference type="NCBI Taxonomy" id="2651334"/>
    <lineage>
        <taxon>Bacteria</taxon>
        <taxon>Pseudomonadati</taxon>
        <taxon>Pseudomonadota</taxon>
        <taxon>Alphaproteobacteria</taxon>
        <taxon>Hyphomicrobiales</taxon>
        <taxon>Methylobacteriaceae</taxon>
        <taxon>Microvirga</taxon>
    </lineage>
</organism>
<evidence type="ECO:0000256" key="3">
    <source>
        <dbReference type="ARBA" id="ARBA00022692"/>
    </source>
</evidence>
<dbReference type="Proteomes" id="UP000325614">
    <property type="component" value="Chromosome"/>
</dbReference>
<keyword evidence="3 6" id="KW-0812">Transmembrane</keyword>
<dbReference type="EMBL" id="CP045423">
    <property type="protein sequence ID" value="QFU15627.1"/>
    <property type="molecule type" value="Genomic_DNA"/>
</dbReference>
<feature type="transmembrane region" description="Helical" evidence="6">
    <location>
        <begin position="249"/>
        <end position="271"/>
    </location>
</feature>
<feature type="transmembrane region" description="Helical" evidence="6">
    <location>
        <begin position="58"/>
        <end position="76"/>
    </location>
</feature>
<feature type="transmembrane region" description="Helical" evidence="6">
    <location>
        <begin position="211"/>
        <end position="229"/>
    </location>
</feature>
<keyword evidence="4 6" id="KW-1133">Transmembrane helix</keyword>
<protein>
    <submittedName>
        <fullName evidence="7">Branched-chain amino acid ABC transporter permease</fullName>
    </submittedName>
</protein>
<dbReference type="KEGG" id="mico:GDR74_05020"/>
<keyword evidence="5 6" id="KW-0472">Membrane</keyword>
<proteinExistence type="predicted"/>
<dbReference type="RefSeq" id="WP_152585272.1">
    <property type="nucleotide sequence ID" value="NZ_CP045423.1"/>
</dbReference>
<dbReference type="GO" id="GO:0015658">
    <property type="term" value="F:branched-chain amino acid transmembrane transporter activity"/>
    <property type="evidence" value="ECO:0007669"/>
    <property type="project" value="InterPro"/>
</dbReference>